<comment type="caution">
    <text evidence="5">The sequence shown here is derived from an EMBL/GenBank/DDBJ whole genome shotgun (WGS) entry which is preliminary data.</text>
</comment>
<dbReference type="Proteomes" id="UP000238196">
    <property type="component" value="Unassembled WGS sequence"/>
</dbReference>
<name>A0A2S5KLK2_9PROT</name>
<comment type="subcellular location">
    <subcellularLocation>
        <location evidence="1">Membrane</location>
        <topology evidence="1">Single-pass membrane protein</topology>
    </subcellularLocation>
</comment>
<evidence type="ECO:0000256" key="3">
    <source>
        <dbReference type="SAM" id="Phobius"/>
    </source>
</evidence>
<gene>
    <name evidence="5" type="ORF">C4K68_20815</name>
</gene>
<keyword evidence="3" id="KW-0812">Transmembrane</keyword>
<protein>
    <recommendedName>
        <fullName evidence="4">Band 7 domain-containing protein</fullName>
    </recommendedName>
</protein>
<dbReference type="SMART" id="SM00244">
    <property type="entry name" value="PHB"/>
    <property type="match status" value="1"/>
</dbReference>
<dbReference type="SUPFAM" id="SSF117892">
    <property type="entry name" value="Band 7/SPFH domain"/>
    <property type="match status" value="1"/>
</dbReference>
<comment type="similarity">
    <text evidence="2">Belongs to the band 7/mec-2 family. HflK subfamily.</text>
</comment>
<feature type="transmembrane region" description="Helical" evidence="3">
    <location>
        <begin position="12"/>
        <end position="37"/>
    </location>
</feature>
<accession>A0A2S5KLK2</accession>
<dbReference type="InterPro" id="IPR001107">
    <property type="entry name" value="Band_7"/>
</dbReference>
<dbReference type="InterPro" id="IPR010201">
    <property type="entry name" value="HflK"/>
</dbReference>
<dbReference type="EMBL" id="PRLP01000096">
    <property type="protein sequence ID" value="PPC75409.1"/>
    <property type="molecule type" value="Genomic_DNA"/>
</dbReference>
<proteinExistence type="inferred from homology"/>
<dbReference type="Gene3D" id="3.30.479.30">
    <property type="entry name" value="Band 7 domain"/>
    <property type="match status" value="1"/>
</dbReference>
<keyword evidence="3" id="KW-1133">Transmembrane helix</keyword>
<dbReference type="PANTHER" id="PTHR10264:SF19">
    <property type="entry name" value="AT06885P-RELATED"/>
    <property type="match status" value="1"/>
</dbReference>
<evidence type="ECO:0000313" key="5">
    <source>
        <dbReference type="EMBL" id="PPC75409.1"/>
    </source>
</evidence>
<keyword evidence="3" id="KW-0472">Membrane</keyword>
<evidence type="ECO:0000313" key="6">
    <source>
        <dbReference type="Proteomes" id="UP000238196"/>
    </source>
</evidence>
<dbReference type="GO" id="GO:0005886">
    <property type="term" value="C:plasma membrane"/>
    <property type="evidence" value="ECO:0007669"/>
    <property type="project" value="InterPro"/>
</dbReference>
<dbReference type="InterPro" id="IPR036013">
    <property type="entry name" value="Band_7/SPFH_dom_sf"/>
</dbReference>
<organism evidence="5 6">
    <name type="scientific">Proteobacteria bacterium 228</name>
    <dbReference type="NCBI Taxonomy" id="2083153"/>
    <lineage>
        <taxon>Bacteria</taxon>
        <taxon>Pseudomonadati</taxon>
        <taxon>Pseudomonadota</taxon>
    </lineage>
</organism>
<feature type="domain" description="Band 7" evidence="4">
    <location>
        <begin position="38"/>
        <end position="245"/>
    </location>
</feature>
<reference evidence="5 6" key="1">
    <citation type="submission" date="2018-02" db="EMBL/GenBank/DDBJ databases">
        <title>novel marine gammaproteobacteria from coastal saline agro ecosystem.</title>
        <authorList>
            <person name="Krishnan R."/>
            <person name="Ramesh Kumar N."/>
        </authorList>
    </citation>
    <scope>NUCLEOTIDE SEQUENCE [LARGE SCALE GENOMIC DNA]</scope>
    <source>
        <strain evidence="5 6">228</strain>
    </source>
</reference>
<sequence>MSQLPHAQRRSPWLQAGTVLFWLLYGATLLAAGGWLISNIRQIDPQHRAVVMWLGAIERVQDSGLLLAWPNPIEQVVMIPSAQQVLIYHVSALLRSDQARAADQRASSYEEDGDTLAGSGYLLTGDAGVVQLDLTLSYRISQPRAFVTQAEHVLPALSRLAERSAVAVAASRDLDTILVARPELVSAGSNAAERREQLRGDLVQAINQRLARLQQQGAGLGIEITRVDVQASLPDNAVSAFNAVLTARQQADKRVADAHTAAEKRLQQANQTADSIRQQATARANEEVASASVDTADIIALAKALDNGSDPDMLQRIYRTRMPALLSRADAVTTVTPSAEAHLLLQGGNP</sequence>
<evidence type="ECO:0000256" key="1">
    <source>
        <dbReference type="ARBA" id="ARBA00004167"/>
    </source>
</evidence>
<dbReference type="AlphaFoldDB" id="A0A2S5KLK2"/>
<dbReference type="Pfam" id="PF01145">
    <property type="entry name" value="Band_7"/>
    <property type="match status" value="1"/>
</dbReference>
<dbReference type="OrthoDB" id="8351024at2"/>
<dbReference type="PANTHER" id="PTHR10264">
    <property type="entry name" value="BAND 7 PROTEIN-RELATED"/>
    <property type="match status" value="1"/>
</dbReference>
<dbReference type="CDD" id="cd03404">
    <property type="entry name" value="SPFH_HflK"/>
    <property type="match status" value="1"/>
</dbReference>
<evidence type="ECO:0000259" key="4">
    <source>
        <dbReference type="SMART" id="SM00244"/>
    </source>
</evidence>
<evidence type="ECO:0000256" key="2">
    <source>
        <dbReference type="ARBA" id="ARBA00006971"/>
    </source>
</evidence>
<dbReference type="InterPro" id="IPR043202">
    <property type="entry name" value="Band-7_stomatin-like"/>
</dbReference>